<dbReference type="Pfam" id="PF09907">
    <property type="entry name" value="HigB_toxin"/>
    <property type="match status" value="1"/>
</dbReference>
<organism evidence="1 2">
    <name type="scientific">Portibacter lacus</name>
    <dbReference type="NCBI Taxonomy" id="1099794"/>
    <lineage>
        <taxon>Bacteria</taxon>
        <taxon>Pseudomonadati</taxon>
        <taxon>Bacteroidota</taxon>
        <taxon>Saprospiria</taxon>
        <taxon>Saprospirales</taxon>
        <taxon>Haliscomenobacteraceae</taxon>
        <taxon>Portibacter</taxon>
    </lineage>
</organism>
<evidence type="ECO:0000313" key="2">
    <source>
        <dbReference type="Proteomes" id="UP001156666"/>
    </source>
</evidence>
<evidence type="ECO:0000313" key="1">
    <source>
        <dbReference type="EMBL" id="GLR16605.1"/>
    </source>
</evidence>
<keyword evidence="2" id="KW-1185">Reference proteome</keyword>
<protein>
    <recommendedName>
        <fullName evidence="3">Type II toxin-antitoxin system HigB family toxin</fullName>
    </recommendedName>
</protein>
<comment type="caution">
    <text evidence="1">The sequence shown here is derived from an EMBL/GenBank/DDBJ whole genome shotgun (WGS) entry which is preliminary data.</text>
</comment>
<dbReference type="Proteomes" id="UP001156666">
    <property type="component" value="Unassembled WGS sequence"/>
</dbReference>
<evidence type="ECO:0008006" key="3">
    <source>
        <dbReference type="Google" id="ProtNLM"/>
    </source>
</evidence>
<dbReference type="AlphaFoldDB" id="A0AA37WF42"/>
<dbReference type="EMBL" id="BSOH01000006">
    <property type="protein sequence ID" value="GLR16605.1"/>
    <property type="molecule type" value="Genomic_DNA"/>
</dbReference>
<dbReference type="GO" id="GO:0110001">
    <property type="term" value="C:toxin-antitoxin complex"/>
    <property type="evidence" value="ECO:0007669"/>
    <property type="project" value="InterPro"/>
</dbReference>
<dbReference type="GO" id="GO:0004519">
    <property type="term" value="F:endonuclease activity"/>
    <property type="evidence" value="ECO:0007669"/>
    <property type="project" value="InterPro"/>
</dbReference>
<proteinExistence type="predicted"/>
<reference evidence="1" key="2">
    <citation type="submission" date="2023-01" db="EMBL/GenBank/DDBJ databases">
        <title>Draft genome sequence of Portibacter lacus strain NBRC 108769.</title>
        <authorList>
            <person name="Sun Q."/>
            <person name="Mori K."/>
        </authorList>
    </citation>
    <scope>NUCLEOTIDE SEQUENCE</scope>
    <source>
        <strain evidence="1">NBRC 108769</strain>
    </source>
</reference>
<gene>
    <name evidence="1" type="ORF">GCM10007940_12200</name>
</gene>
<accession>A0AA37WF42</accession>
<reference evidence="1" key="1">
    <citation type="journal article" date="2014" name="Int. J. Syst. Evol. Microbiol.">
        <title>Complete genome sequence of Corynebacterium casei LMG S-19264T (=DSM 44701T), isolated from a smear-ripened cheese.</title>
        <authorList>
            <consortium name="US DOE Joint Genome Institute (JGI-PGF)"/>
            <person name="Walter F."/>
            <person name="Albersmeier A."/>
            <person name="Kalinowski J."/>
            <person name="Ruckert C."/>
        </authorList>
    </citation>
    <scope>NUCLEOTIDE SEQUENCE</scope>
    <source>
        <strain evidence="1">NBRC 108769</strain>
    </source>
</reference>
<dbReference type="GO" id="GO:0003723">
    <property type="term" value="F:RNA binding"/>
    <property type="evidence" value="ECO:0007669"/>
    <property type="project" value="InterPro"/>
</dbReference>
<dbReference type="RefSeq" id="WP_235295353.1">
    <property type="nucleotide sequence ID" value="NZ_BSOH01000006.1"/>
</dbReference>
<dbReference type="InterPro" id="IPR018669">
    <property type="entry name" value="Toxin_HigB"/>
</dbReference>
<sequence length="112" mass="13439">MKVRYRRILEKYAKKRRGNKKLESEIISLLETLENANWSTQEEIKFNRPDADKVHSNGFYFFNISVDRTMVLIELDHDRASIIWCGNHDSYESTFKNNKTTIRKWLQSKKLI</sequence>
<name>A0AA37WF42_9BACT</name>